<protein>
    <submittedName>
        <fullName evidence="8">AcrR family transcriptional regulator</fullName>
    </submittedName>
</protein>
<gene>
    <name evidence="8" type="ORF">J2S39_001606</name>
</gene>
<dbReference type="Gene3D" id="1.10.357.10">
    <property type="entry name" value="Tetracycline Repressor, domain 2"/>
    <property type="match status" value="1"/>
</dbReference>
<accession>A0ABU1ZYU2</accession>
<evidence type="ECO:0000256" key="5">
    <source>
        <dbReference type="PROSITE-ProRule" id="PRU00335"/>
    </source>
</evidence>
<keyword evidence="3 5" id="KW-0238">DNA-binding</keyword>
<comment type="caution">
    <text evidence="8">The sequence shown here is derived from an EMBL/GenBank/DDBJ whole genome shotgun (WGS) entry which is preliminary data.</text>
</comment>
<keyword evidence="9" id="KW-1185">Reference proteome</keyword>
<evidence type="ECO:0000259" key="7">
    <source>
        <dbReference type="PROSITE" id="PS50977"/>
    </source>
</evidence>
<dbReference type="EMBL" id="JAVDXZ010000001">
    <property type="protein sequence ID" value="MDR7329930.1"/>
    <property type="molecule type" value="Genomic_DNA"/>
</dbReference>
<evidence type="ECO:0000313" key="9">
    <source>
        <dbReference type="Proteomes" id="UP001180840"/>
    </source>
</evidence>
<organism evidence="8 9">
    <name type="scientific">Corynebacterium guangdongense</name>
    <dbReference type="NCBI Taxonomy" id="1783348"/>
    <lineage>
        <taxon>Bacteria</taxon>
        <taxon>Bacillati</taxon>
        <taxon>Actinomycetota</taxon>
        <taxon>Actinomycetes</taxon>
        <taxon>Mycobacteriales</taxon>
        <taxon>Corynebacteriaceae</taxon>
        <taxon>Corynebacterium</taxon>
    </lineage>
</organism>
<dbReference type="InterPro" id="IPR001647">
    <property type="entry name" value="HTH_TetR"/>
</dbReference>
<dbReference type="SUPFAM" id="SSF48498">
    <property type="entry name" value="Tetracyclin repressor-like, C-terminal domain"/>
    <property type="match status" value="1"/>
</dbReference>
<name>A0ABU1ZYU2_9CORY</name>
<reference evidence="8" key="1">
    <citation type="submission" date="2023-07" db="EMBL/GenBank/DDBJ databases">
        <title>Sequencing the genomes of 1000 actinobacteria strains.</title>
        <authorList>
            <person name="Klenk H.-P."/>
        </authorList>
    </citation>
    <scope>NUCLEOTIDE SEQUENCE</scope>
    <source>
        <strain evidence="8">DSM 107476</strain>
    </source>
</reference>
<feature type="domain" description="HTH tetR-type" evidence="7">
    <location>
        <begin position="24"/>
        <end position="84"/>
    </location>
</feature>
<dbReference type="Proteomes" id="UP001180840">
    <property type="component" value="Unassembled WGS sequence"/>
</dbReference>
<dbReference type="PRINTS" id="PR00455">
    <property type="entry name" value="HTHTETR"/>
</dbReference>
<dbReference type="Gene3D" id="1.10.10.60">
    <property type="entry name" value="Homeodomain-like"/>
    <property type="match status" value="1"/>
</dbReference>
<keyword evidence="1" id="KW-0678">Repressor</keyword>
<dbReference type="InterPro" id="IPR050109">
    <property type="entry name" value="HTH-type_TetR-like_transc_reg"/>
</dbReference>
<dbReference type="PANTHER" id="PTHR30055:SF175">
    <property type="entry name" value="HTH-TYPE TRANSCRIPTIONAL REPRESSOR KSTR2"/>
    <property type="match status" value="1"/>
</dbReference>
<feature type="DNA-binding region" description="H-T-H motif" evidence="5">
    <location>
        <begin position="47"/>
        <end position="66"/>
    </location>
</feature>
<evidence type="ECO:0000256" key="2">
    <source>
        <dbReference type="ARBA" id="ARBA00023015"/>
    </source>
</evidence>
<proteinExistence type="predicted"/>
<evidence type="ECO:0000256" key="4">
    <source>
        <dbReference type="ARBA" id="ARBA00023163"/>
    </source>
</evidence>
<feature type="region of interest" description="Disordered" evidence="6">
    <location>
        <begin position="1"/>
        <end position="24"/>
    </location>
</feature>
<dbReference type="InterPro" id="IPR036271">
    <property type="entry name" value="Tet_transcr_reg_TetR-rel_C_sf"/>
</dbReference>
<dbReference type="InterPro" id="IPR041490">
    <property type="entry name" value="KstR2_TetR_C"/>
</dbReference>
<evidence type="ECO:0000256" key="6">
    <source>
        <dbReference type="SAM" id="MobiDB-lite"/>
    </source>
</evidence>
<keyword evidence="2" id="KW-0805">Transcription regulation</keyword>
<dbReference type="Pfam" id="PF00440">
    <property type="entry name" value="TetR_N"/>
    <property type="match status" value="1"/>
</dbReference>
<dbReference type="SUPFAM" id="SSF46689">
    <property type="entry name" value="Homeodomain-like"/>
    <property type="match status" value="1"/>
</dbReference>
<evidence type="ECO:0000256" key="1">
    <source>
        <dbReference type="ARBA" id="ARBA00022491"/>
    </source>
</evidence>
<dbReference type="PROSITE" id="PS50977">
    <property type="entry name" value="HTH_TETR_2"/>
    <property type="match status" value="1"/>
</dbReference>
<evidence type="ECO:0000313" key="8">
    <source>
        <dbReference type="EMBL" id="MDR7329930.1"/>
    </source>
</evidence>
<sequence>MAATPPPTTHSSTARESGARGRPGYSREQIIRIAVAEFNAHGYEATSMGKLADRLGISKSAIYHHVSSKEEILVEATDHALSELTAALDDAATADGDSREQLRAAIFGATTVLCANPDEVTLLIRLRGNTEVEQEIMERRRSITRDFISHVKAAQQDELLRTDIDAALAGRLTLGTINSITEWYRPTGLLQPEELATAVTSMVMEGLANRP</sequence>
<dbReference type="RefSeq" id="WP_290195153.1">
    <property type="nucleotide sequence ID" value="NZ_CP047654.1"/>
</dbReference>
<dbReference type="InterPro" id="IPR009057">
    <property type="entry name" value="Homeodomain-like_sf"/>
</dbReference>
<evidence type="ECO:0000256" key="3">
    <source>
        <dbReference type="ARBA" id="ARBA00023125"/>
    </source>
</evidence>
<keyword evidence="4" id="KW-0804">Transcription</keyword>
<dbReference type="PANTHER" id="PTHR30055">
    <property type="entry name" value="HTH-TYPE TRANSCRIPTIONAL REGULATOR RUTR"/>
    <property type="match status" value="1"/>
</dbReference>
<dbReference type="Pfam" id="PF17932">
    <property type="entry name" value="TetR_C_24"/>
    <property type="match status" value="1"/>
</dbReference>